<organism evidence="1 2">
    <name type="scientific">Leptospira interrogans str. 2002000626</name>
    <dbReference type="NCBI Taxonomy" id="996803"/>
    <lineage>
        <taxon>Bacteria</taxon>
        <taxon>Pseudomonadati</taxon>
        <taxon>Spirochaetota</taxon>
        <taxon>Spirochaetia</taxon>
        <taxon>Leptospirales</taxon>
        <taxon>Leptospiraceae</taxon>
        <taxon>Leptospira</taxon>
    </lineage>
</organism>
<accession>A0A829D4Q6</accession>
<evidence type="ECO:0000313" key="1">
    <source>
        <dbReference type="EMBL" id="EMY05317.1"/>
    </source>
</evidence>
<gene>
    <name evidence="1" type="ORF">LEP1GSC029_3366</name>
</gene>
<name>A0A829D4Q6_LEPIR</name>
<dbReference type="AlphaFoldDB" id="A0A829D4Q6"/>
<evidence type="ECO:0000313" key="2">
    <source>
        <dbReference type="Proteomes" id="UP000012329"/>
    </source>
</evidence>
<dbReference type="Proteomes" id="UP000012329">
    <property type="component" value="Unassembled WGS sequence"/>
</dbReference>
<dbReference type="EMBL" id="AFJL02000087">
    <property type="protein sequence ID" value="EMY05317.1"/>
    <property type="molecule type" value="Genomic_DNA"/>
</dbReference>
<reference evidence="1 2" key="1">
    <citation type="submission" date="2013-02" db="EMBL/GenBank/DDBJ databases">
        <authorList>
            <person name="Harkins D.M."/>
            <person name="Durkin A.S."/>
            <person name="Brinkac L.M."/>
            <person name="Haft D.H."/>
            <person name="Selengut J.D."/>
            <person name="Sanka R."/>
            <person name="DePew J."/>
            <person name="Purushe J."/>
            <person name="Whelen A.C."/>
            <person name="Vinetz J.M."/>
            <person name="Sutton G.G."/>
            <person name="Nierman W.C."/>
            <person name="Fouts D.E."/>
        </authorList>
    </citation>
    <scope>NUCLEOTIDE SEQUENCE [LARGE SCALE GENOMIC DNA]</scope>
    <source>
        <strain evidence="1 2">2002000626</strain>
    </source>
</reference>
<dbReference type="Pfam" id="PF11863">
    <property type="entry name" value="DUF3383"/>
    <property type="match status" value="1"/>
</dbReference>
<proteinExistence type="predicted"/>
<comment type="caution">
    <text evidence="1">The sequence shown here is derived from an EMBL/GenBank/DDBJ whole genome shotgun (WGS) entry which is preliminary data.</text>
</comment>
<dbReference type="InterPro" id="IPR021808">
    <property type="entry name" value="DUF3383"/>
</dbReference>
<sequence length="462" mass="50194">MSQISNIAIDIALKTLPLAQKGFGLALVAGISPRNINYELDILSGVSGIKWKAVTKGETYIEVEYVVTGNSSPLSVSRTGSGTSADPYLISVHLATNGTGVATSTAAQIKTAAEGVNEVGGSSKIITLSLLENPGNGIVTTFQKLFLVDPTDPYLEIQDADELLDPAIGYSQTSSEYKMAQAIFSGSPRAEKIAVVKLDSFGTLPQELADLRNDGFDSWYCLLTTTRVLSEIKIASTYLNSLEKYYICGTADQSIVNELINHERTLPMISNHSEEFPDAAWFGRCGSAAIGSIQWDSKQLNGQRNSDVTMSEQSQILAKNGNLIREMGGVNVTWEGKTLSGQYIDNIHGRDYLKARLQEAYHSLKINNDKIPMTISGLRMVEAALREVFRDCGRREIIAKVEDADGRSRSDLGDFQYKLSMPETISDIPTNDRANRKVPQIKFSATIGGGINKIEISGTMGV</sequence>
<protein>
    <submittedName>
        <fullName evidence="1">PF11863 domain protein</fullName>
    </submittedName>
</protein>